<dbReference type="PROSITE" id="PS51257">
    <property type="entry name" value="PROKAR_LIPOPROTEIN"/>
    <property type="match status" value="1"/>
</dbReference>
<dbReference type="PANTHER" id="PTHR43037:SF1">
    <property type="entry name" value="BLL1128 PROTEIN"/>
    <property type="match status" value="1"/>
</dbReference>
<feature type="signal peptide" evidence="2">
    <location>
        <begin position="1"/>
        <end position="25"/>
    </location>
</feature>
<evidence type="ECO:0000256" key="2">
    <source>
        <dbReference type="SAM" id="SignalP"/>
    </source>
</evidence>
<protein>
    <submittedName>
        <fullName evidence="3">Esterase/PHB depolymerase</fullName>
    </submittedName>
</protein>
<evidence type="ECO:0000313" key="3">
    <source>
        <dbReference type="EMBL" id="TWI05834.1"/>
    </source>
</evidence>
<dbReference type="InterPro" id="IPR050955">
    <property type="entry name" value="Plant_Biomass_Hydrol_Est"/>
</dbReference>
<dbReference type="Proteomes" id="UP000315167">
    <property type="component" value="Unassembled WGS sequence"/>
</dbReference>
<dbReference type="SUPFAM" id="SSF53474">
    <property type="entry name" value="alpha/beta-Hydrolases"/>
    <property type="match status" value="1"/>
</dbReference>
<accession>A0A562LEF7</accession>
<proteinExistence type="predicted"/>
<dbReference type="Pfam" id="PF00756">
    <property type="entry name" value="Esterase"/>
    <property type="match status" value="1"/>
</dbReference>
<dbReference type="InterPro" id="IPR000801">
    <property type="entry name" value="Esterase-like"/>
</dbReference>
<dbReference type="PANTHER" id="PTHR43037">
    <property type="entry name" value="UNNAMED PRODUCT-RELATED"/>
    <property type="match status" value="1"/>
</dbReference>
<sequence>MSRILSTPRLRGLTLLACLLMGGCATDTGVERVATVPSIDPAVLQALPGDEFIAGEFSSRNGTRIPYRLLAPAGADPDERYPLVLVLHGSGAIGEDNRSQLNGFALAWASPELRTRYPAYVLVPQFPSRSAEYDNAQAPQSARATPALSAALELVDSLVAERAIDPRRIYVTGFSMGGSSAWLSPLLRPDLFAAAMPVSGIAPDRAEAARLGNVPLWVLHGDADSENPIDSDRAMVARIRAQGGEAVRLREYEGLDHRIPGDVIFGTWWRDWLFAQKRPKPEDDSED</sequence>
<dbReference type="AlphaFoldDB" id="A0A562LEF7"/>
<name>A0A562LEF7_9GAMM</name>
<feature type="chain" id="PRO_5022085433" evidence="2">
    <location>
        <begin position="26"/>
        <end position="287"/>
    </location>
</feature>
<dbReference type="Gene3D" id="3.40.50.1820">
    <property type="entry name" value="alpha/beta hydrolase"/>
    <property type="match status" value="1"/>
</dbReference>
<comment type="caution">
    <text evidence="3">The sequence shown here is derived from an EMBL/GenBank/DDBJ whole genome shotgun (WGS) entry which is preliminary data.</text>
</comment>
<keyword evidence="1 2" id="KW-0732">Signal</keyword>
<dbReference type="EMBL" id="VLKN01000001">
    <property type="protein sequence ID" value="TWI05834.1"/>
    <property type="molecule type" value="Genomic_DNA"/>
</dbReference>
<dbReference type="InterPro" id="IPR029058">
    <property type="entry name" value="AB_hydrolase_fold"/>
</dbReference>
<keyword evidence="4" id="KW-1185">Reference proteome</keyword>
<evidence type="ECO:0000256" key="1">
    <source>
        <dbReference type="ARBA" id="ARBA00022729"/>
    </source>
</evidence>
<evidence type="ECO:0000313" key="4">
    <source>
        <dbReference type="Proteomes" id="UP000315167"/>
    </source>
</evidence>
<reference evidence="3 4" key="1">
    <citation type="journal article" date="2015" name="Stand. Genomic Sci.">
        <title>Genomic Encyclopedia of Bacterial and Archaeal Type Strains, Phase III: the genomes of soil and plant-associated and newly described type strains.</title>
        <authorList>
            <person name="Whitman W.B."/>
            <person name="Woyke T."/>
            <person name="Klenk H.P."/>
            <person name="Zhou Y."/>
            <person name="Lilburn T.G."/>
            <person name="Beck B.J."/>
            <person name="De Vos P."/>
            <person name="Vandamme P."/>
            <person name="Eisen J.A."/>
            <person name="Garrity G."/>
            <person name="Hugenholtz P."/>
            <person name="Kyrpides N.C."/>
        </authorList>
    </citation>
    <scope>NUCLEOTIDE SEQUENCE [LARGE SCALE GENOMIC DNA]</scope>
    <source>
        <strain evidence="3 4">CGMCC 1.10821</strain>
    </source>
</reference>
<organism evidence="3 4">
    <name type="scientific">Luteimonas cucumeris</name>
    <dbReference type="NCBI Taxonomy" id="985012"/>
    <lineage>
        <taxon>Bacteria</taxon>
        <taxon>Pseudomonadati</taxon>
        <taxon>Pseudomonadota</taxon>
        <taxon>Gammaproteobacteria</taxon>
        <taxon>Lysobacterales</taxon>
        <taxon>Lysobacteraceae</taxon>
        <taxon>Luteimonas</taxon>
    </lineage>
</organism>
<dbReference type="OrthoDB" id="9764953at2"/>
<dbReference type="RefSeq" id="WP_144897576.1">
    <property type="nucleotide sequence ID" value="NZ_VLKN01000001.1"/>
</dbReference>
<gene>
    <name evidence="3" type="ORF">IP90_00090</name>
</gene>